<evidence type="ECO:0000256" key="4">
    <source>
        <dbReference type="SAM" id="Coils"/>
    </source>
</evidence>
<evidence type="ECO:0000256" key="1">
    <source>
        <dbReference type="ARBA" id="ARBA00006930"/>
    </source>
</evidence>
<feature type="coiled-coil region" evidence="4">
    <location>
        <begin position="219"/>
        <end position="276"/>
    </location>
</feature>
<dbReference type="EMBL" id="LRDH01000097">
    <property type="protein sequence ID" value="PPV15604.1"/>
    <property type="molecule type" value="Genomic_DNA"/>
</dbReference>
<evidence type="ECO:0000313" key="7">
    <source>
        <dbReference type="Proteomes" id="UP000238081"/>
    </source>
</evidence>
<comment type="subunit">
    <text evidence="2">Heterodimer of SbcC and SbcD.</text>
</comment>
<feature type="domain" description="Rad50/SbcC-type AAA" evidence="5">
    <location>
        <begin position="6"/>
        <end position="234"/>
    </location>
</feature>
<dbReference type="AlphaFoldDB" id="A0A2S7FBV9"/>
<proteinExistence type="inferred from homology"/>
<evidence type="ECO:0000256" key="2">
    <source>
        <dbReference type="ARBA" id="ARBA00011322"/>
    </source>
</evidence>
<dbReference type="GO" id="GO:0006302">
    <property type="term" value="P:double-strand break repair"/>
    <property type="evidence" value="ECO:0007669"/>
    <property type="project" value="InterPro"/>
</dbReference>
<sequence>MKIKEVKIKNFRGYGVNKNSYDGFFSFENLDEYDLVILSGYNGFGKTSFYDAIEWCLTDKIQRLVELNDVFKQGKNNLKKSEYLQFNKENLNEGKAEVAISLVNGREEYFIRRVTSCKSFQDNDYKSICYNQYNEELTEKDIALYVDNDDLNNINEKIEYMVKSSILGQERMNDFLRLNNPNQRKDAIFNLVGLNDIPEINQLAQKKKLNYPKTLISEMEKIEKDYKESKEEIEKWFKIKGFGTFDNYLIHVENDIKSINSNINKLDIQLDEFSLENKITPENIIKVVDNYIQFNNTINQKENIINNRITESIKTWYIRRLNYINEQLNKLKFVQEFKYEILNDNIKKREEKIDLYNNGIVKLDEVKEKLSLYKDIEDKERYSIKYEKGKFKIIQVENANKLIKDKEKFYSIFKEYDEIGLLKYKDKISPDIINKINDINIQIRNSIDSLNNIDKKRQSLNIINSNNNEYSKALEEVRKIIIDKNLQECPVCKNNNFDSMIENKDMLRNDKNSQLLYIISETISNGNNEILKLQGLLDTDEKQLKVVNDSIIEQVSEILSEFSTMSCYILKDYNNIKEYIEKQYQCMINRKGNCINEVQDLKTKLNIFNSNTKEFNDKFKDKKLETIKEFYFNLKMYYTKVLQEKYEVSSISNTLNNNLVSTKDLLELINKSKLNQKLKQLFINLDKYKMTDIERKNYKSFIEHNNKIDEIKILIDRLKTDVKYYDNIVNNVQNAQEEIIKKLVNDNSLAIWIYEQINPHPLYTTFKFKIDGNGTNIVSKDNDNIFFRSYF</sequence>
<evidence type="ECO:0000313" key="6">
    <source>
        <dbReference type="EMBL" id="PPV15604.1"/>
    </source>
</evidence>
<gene>
    <name evidence="6" type="ORF">AWN73_10990</name>
</gene>
<evidence type="ECO:0000256" key="3">
    <source>
        <dbReference type="ARBA" id="ARBA00013368"/>
    </source>
</evidence>
<dbReference type="Proteomes" id="UP000238081">
    <property type="component" value="Unassembled WGS sequence"/>
</dbReference>
<protein>
    <recommendedName>
        <fullName evidence="3">Nuclease SbcCD subunit C</fullName>
    </recommendedName>
</protein>
<dbReference type="Gene3D" id="3.40.50.300">
    <property type="entry name" value="P-loop containing nucleotide triphosphate hydrolases"/>
    <property type="match status" value="1"/>
</dbReference>
<dbReference type="PANTHER" id="PTHR32114">
    <property type="entry name" value="ABC TRANSPORTER ABCH.3"/>
    <property type="match status" value="1"/>
</dbReference>
<comment type="similarity">
    <text evidence="1">Belongs to the SMC family. SbcC subfamily.</text>
</comment>
<dbReference type="InterPro" id="IPR027417">
    <property type="entry name" value="P-loop_NTPase"/>
</dbReference>
<accession>A0A2S7FBV9</accession>
<evidence type="ECO:0000259" key="5">
    <source>
        <dbReference type="Pfam" id="PF13476"/>
    </source>
</evidence>
<organism evidence="6 7">
    <name type="scientific">Clostridium butyricum</name>
    <dbReference type="NCBI Taxonomy" id="1492"/>
    <lineage>
        <taxon>Bacteria</taxon>
        <taxon>Bacillati</taxon>
        <taxon>Bacillota</taxon>
        <taxon>Clostridia</taxon>
        <taxon>Eubacteriales</taxon>
        <taxon>Clostridiaceae</taxon>
        <taxon>Clostridium</taxon>
    </lineage>
</organism>
<name>A0A2S7FBV9_CLOBU</name>
<reference evidence="6 7" key="1">
    <citation type="submission" date="2016-01" db="EMBL/GenBank/DDBJ databases">
        <title>Characterization of the Clostridium difficile lineages that are prevalent in Hong Kong and China.</title>
        <authorList>
            <person name="Kwok J.S.-L."/>
            <person name="Lam W.-Y."/>
            <person name="Ip M."/>
            <person name="Chan T.-F."/>
            <person name="Hawkey P.M."/>
            <person name="Tsui S.K.-W."/>
        </authorList>
    </citation>
    <scope>NUCLEOTIDE SEQUENCE [LARGE SCALE GENOMIC DNA]</scope>
    <source>
        <strain evidence="6 7">300064</strain>
    </source>
</reference>
<dbReference type="PANTHER" id="PTHR32114:SF2">
    <property type="entry name" value="ABC TRANSPORTER ABCH.3"/>
    <property type="match status" value="1"/>
</dbReference>
<dbReference type="GO" id="GO:0016887">
    <property type="term" value="F:ATP hydrolysis activity"/>
    <property type="evidence" value="ECO:0007669"/>
    <property type="project" value="InterPro"/>
</dbReference>
<dbReference type="RefSeq" id="WP_104675592.1">
    <property type="nucleotide sequence ID" value="NZ_LRDH01000097.1"/>
</dbReference>
<dbReference type="InterPro" id="IPR038729">
    <property type="entry name" value="Rad50/SbcC_AAA"/>
</dbReference>
<keyword evidence="4" id="KW-0175">Coiled coil</keyword>
<comment type="caution">
    <text evidence="6">The sequence shown here is derived from an EMBL/GenBank/DDBJ whole genome shotgun (WGS) entry which is preliminary data.</text>
</comment>
<dbReference type="Pfam" id="PF13476">
    <property type="entry name" value="AAA_23"/>
    <property type="match status" value="1"/>
</dbReference>